<dbReference type="PANTHER" id="PTHR31042:SF91">
    <property type="entry name" value="CORE-2_I-BRANCHING BETA-1,6-N-ACETYLGLUCOSAMINYLTRANSFERASE FAMILY PROTEIN"/>
    <property type="match status" value="1"/>
</dbReference>
<evidence type="ECO:0000313" key="7">
    <source>
        <dbReference type="EMBL" id="CAL1392588.1"/>
    </source>
</evidence>
<dbReference type="PANTHER" id="PTHR31042">
    <property type="entry name" value="CORE-2/I-BRANCHING BETA-1,6-N-ACETYLGLUCOSAMINYLTRANSFERASE FAMILY PROTEIN-RELATED"/>
    <property type="match status" value="1"/>
</dbReference>
<dbReference type="InterPro" id="IPR044174">
    <property type="entry name" value="BC10-like"/>
</dbReference>
<evidence type="ECO:0000256" key="4">
    <source>
        <dbReference type="ARBA" id="ARBA00023136"/>
    </source>
</evidence>
<dbReference type="AlphaFoldDB" id="A0AAV2F463"/>
<keyword evidence="4 6" id="KW-0472">Membrane</keyword>
<evidence type="ECO:0000256" key="2">
    <source>
        <dbReference type="ARBA" id="ARBA00022676"/>
    </source>
</evidence>
<keyword evidence="2" id="KW-0328">Glycosyltransferase</keyword>
<proteinExistence type="predicted"/>
<evidence type="ECO:0000313" key="8">
    <source>
        <dbReference type="Proteomes" id="UP001497516"/>
    </source>
</evidence>
<accession>A0AAV2F463</accession>
<dbReference type="Proteomes" id="UP001497516">
    <property type="component" value="Chromosome 6"/>
</dbReference>
<keyword evidence="6" id="KW-1133">Transmembrane helix</keyword>
<comment type="subcellular location">
    <subcellularLocation>
        <location evidence="1">Membrane</location>
        <topology evidence="1">Single-pass type II membrane protein</topology>
    </subcellularLocation>
</comment>
<evidence type="ECO:0000256" key="6">
    <source>
        <dbReference type="SAM" id="Phobius"/>
    </source>
</evidence>
<organism evidence="7 8">
    <name type="scientific">Linum trigynum</name>
    <dbReference type="NCBI Taxonomy" id="586398"/>
    <lineage>
        <taxon>Eukaryota</taxon>
        <taxon>Viridiplantae</taxon>
        <taxon>Streptophyta</taxon>
        <taxon>Embryophyta</taxon>
        <taxon>Tracheophyta</taxon>
        <taxon>Spermatophyta</taxon>
        <taxon>Magnoliopsida</taxon>
        <taxon>eudicotyledons</taxon>
        <taxon>Gunneridae</taxon>
        <taxon>Pentapetalae</taxon>
        <taxon>rosids</taxon>
        <taxon>fabids</taxon>
        <taxon>Malpighiales</taxon>
        <taxon>Linaceae</taxon>
        <taxon>Linum</taxon>
    </lineage>
</organism>
<reference evidence="7 8" key="1">
    <citation type="submission" date="2024-04" db="EMBL/GenBank/DDBJ databases">
        <authorList>
            <person name="Fracassetti M."/>
        </authorList>
    </citation>
    <scope>NUCLEOTIDE SEQUENCE [LARGE SCALE GENOMIC DNA]</scope>
</reference>
<keyword evidence="8" id="KW-1185">Reference proteome</keyword>
<sequence length="336" mass="38372">MRQFKVTIFAKYLPVRLRRESSRDGSLHVGITTIILWLFIASIVLFLGAFLRTHVTEFLSSSSSMEEVLPAIFFTPTPNCASSTMKTSSVSPSADQVWHSMNDEELLWWASMEPRISQYPYNRTPKLAFIFHASPFIICLLQSHDPKQASAMENSNNGGCRKSITCQCTSGLSFLGSIDDPRPMGRGRYNKRMEPELTLADWHKGSQWFEVHRSVAVQMVSDIKYYPILTQHCKPPPCYMDEHYFPTLVTKILPELNTNHSITWVDWSRAGSHPTMFVRKHVSEGFLMKIRNMTNCGFTHPTRSTICFLFARKFHPSTLESLLRIAPSLFGFTDTS</sequence>
<keyword evidence="3" id="KW-0808">Transferase</keyword>
<dbReference type="GO" id="GO:0016757">
    <property type="term" value="F:glycosyltransferase activity"/>
    <property type="evidence" value="ECO:0007669"/>
    <property type="project" value="UniProtKB-KW"/>
</dbReference>
<protein>
    <submittedName>
        <fullName evidence="7">Uncharacterized protein</fullName>
    </submittedName>
</protein>
<dbReference type="GO" id="GO:0016020">
    <property type="term" value="C:membrane"/>
    <property type="evidence" value="ECO:0007669"/>
    <property type="project" value="UniProtKB-SubCell"/>
</dbReference>
<keyword evidence="5" id="KW-0325">Glycoprotein</keyword>
<gene>
    <name evidence="7" type="ORF">LTRI10_LOCUS33221</name>
</gene>
<evidence type="ECO:0000256" key="5">
    <source>
        <dbReference type="ARBA" id="ARBA00023180"/>
    </source>
</evidence>
<name>A0AAV2F463_9ROSI</name>
<keyword evidence="6" id="KW-0812">Transmembrane</keyword>
<dbReference type="EMBL" id="OZ034819">
    <property type="protein sequence ID" value="CAL1392588.1"/>
    <property type="molecule type" value="Genomic_DNA"/>
</dbReference>
<evidence type="ECO:0000256" key="3">
    <source>
        <dbReference type="ARBA" id="ARBA00022679"/>
    </source>
</evidence>
<evidence type="ECO:0000256" key="1">
    <source>
        <dbReference type="ARBA" id="ARBA00004606"/>
    </source>
</evidence>
<feature type="transmembrane region" description="Helical" evidence="6">
    <location>
        <begin position="26"/>
        <end position="51"/>
    </location>
</feature>
<dbReference type="Pfam" id="PF02485">
    <property type="entry name" value="Branch"/>
    <property type="match status" value="1"/>
</dbReference>
<dbReference type="InterPro" id="IPR003406">
    <property type="entry name" value="Glyco_trans_14"/>
</dbReference>